<feature type="domain" description="TAP-C" evidence="11">
    <location>
        <begin position="463"/>
        <end position="484"/>
    </location>
</feature>
<accession>A0A1A6FW47</accession>
<dbReference type="GO" id="GO:0005634">
    <property type="term" value="C:nucleus"/>
    <property type="evidence" value="ECO:0007669"/>
    <property type="project" value="UniProtKB-SubCell"/>
</dbReference>
<dbReference type="SUPFAM" id="SSF52058">
    <property type="entry name" value="L domain-like"/>
    <property type="match status" value="1"/>
</dbReference>
<dbReference type="InterPro" id="IPR030217">
    <property type="entry name" value="NXF_fam"/>
</dbReference>
<evidence type="ECO:0000259" key="10">
    <source>
        <dbReference type="PROSITE" id="PS50177"/>
    </source>
</evidence>
<dbReference type="SUPFAM" id="SSF54427">
    <property type="entry name" value="NTF2-like"/>
    <property type="match status" value="1"/>
</dbReference>
<dbReference type="GO" id="GO:0003723">
    <property type="term" value="F:RNA binding"/>
    <property type="evidence" value="ECO:0007669"/>
    <property type="project" value="InterPro"/>
</dbReference>
<feature type="region of interest" description="Disordered" evidence="9">
    <location>
        <begin position="1"/>
        <end position="35"/>
    </location>
</feature>
<dbReference type="Gene3D" id="3.80.10.10">
    <property type="entry name" value="Ribonuclease Inhibitor"/>
    <property type="match status" value="1"/>
</dbReference>
<dbReference type="InterPro" id="IPR035979">
    <property type="entry name" value="RBD_domain_sf"/>
</dbReference>
<dbReference type="AlphaFoldDB" id="A0A1A6FW47"/>
<dbReference type="InterPro" id="IPR018222">
    <property type="entry name" value="Nuclear_transport_factor_2_euk"/>
</dbReference>
<reference evidence="12 13" key="1">
    <citation type="submission" date="2016-06" db="EMBL/GenBank/DDBJ databases">
        <title>The Draft Genome Sequence and Annotation of the Desert Woodrat Neotoma lepida.</title>
        <authorList>
            <person name="Campbell M."/>
            <person name="Oakeson K.F."/>
            <person name="Yandell M."/>
            <person name="Halpert J.R."/>
            <person name="Dearing D."/>
        </authorList>
    </citation>
    <scope>NUCLEOTIDE SEQUENCE [LARGE SCALE GENOMIC DNA]</scope>
    <source>
        <strain evidence="12">417</strain>
        <tissue evidence="12">Liver</tissue>
    </source>
</reference>
<evidence type="ECO:0000313" key="12">
    <source>
        <dbReference type="EMBL" id="OBS58166.1"/>
    </source>
</evidence>
<keyword evidence="7" id="KW-0509">mRNA transport</keyword>
<dbReference type="InterPro" id="IPR005637">
    <property type="entry name" value="TAP_C_dom"/>
</dbReference>
<feature type="non-terminal residue" evidence="12">
    <location>
        <position position="484"/>
    </location>
</feature>
<evidence type="ECO:0000256" key="2">
    <source>
        <dbReference type="ARBA" id="ARBA00004496"/>
    </source>
</evidence>
<dbReference type="GO" id="GO:0005737">
    <property type="term" value="C:cytoplasm"/>
    <property type="evidence" value="ECO:0007669"/>
    <property type="project" value="UniProtKB-SubCell"/>
</dbReference>
<comment type="subcellular location">
    <subcellularLocation>
        <location evidence="2">Cytoplasm</location>
    </subcellularLocation>
    <subcellularLocation>
        <location evidence="1">Nucleus</location>
    </subcellularLocation>
</comment>
<feature type="domain" description="NTF2" evidence="10">
    <location>
        <begin position="293"/>
        <end position="435"/>
    </location>
</feature>
<dbReference type="PROSITE" id="PS51281">
    <property type="entry name" value="TAP_C"/>
    <property type="match status" value="1"/>
</dbReference>
<dbReference type="PANTHER" id="PTHR10662:SF15">
    <property type="entry name" value="NUCLEAR RNA EXPORT FACTOR 5"/>
    <property type="match status" value="1"/>
</dbReference>
<dbReference type="FunFam" id="3.10.450.50:FF:000004">
    <property type="entry name" value="Nuclear RNA export factor 1"/>
    <property type="match status" value="1"/>
</dbReference>
<comment type="caution">
    <text evidence="12">The sequence shown here is derived from an EMBL/GenBank/DDBJ whole genome shotgun (WGS) entry which is preliminary data.</text>
</comment>
<dbReference type="Pfam" id="PF22602">
    <property type="entry name" value="NXF_NTF2"/>
    <property type="match status" value="1"/>
</dbReference>
<dbReference type="Gene3D" id="3.30.70.330">
    <property type="match status" value="1"/>
</dbReference>
<dbReference type="Proteomes" id="UP000092124">
    <property type="component" value="Unassembled WGS sequence"/>
</dbReference>
<organism evidence="12 13">
    <name type="scientific">Neotoma lepida</name>
    <name type="common">Desert woodrat</name>
    <dbReference type="NCBI Taxonomy" id="56216"/>
    <lineage>
        <taxon>Eukaryota</taxon>
        <taxon>Metazoa</taxon>
        <taxon>Chordata</taxon>
        <taxon>Craniata</taxon>
        <taxon>Vertebrata</taxon>
        <taxon>Euteleostomi</taxon>
        <taxon>Mammalia</taxon>
        <taxon>Eutheria</taxon>
        <taxon>Euarchontoglires</taxon>
        <taxon>Glires</taxon>
        <taxon>Rodentia</taxon>
        <taxon>Myomorpha</taxon>
        <taxon>Muroidea</taxon>
        <taxon>Cricetidae</taxon>
        <taxon>Neotominae</taxon>
        <taxon>Neotoma</taxon>
    </lineage>
</organism>
<dbReference type="Pfam" id="PF09162">
    <property type="entry name" value="Tap-RNA_bind"/>
    <property type="match status" value="1"/>
</dbReference>
<dbReference type="InterPro" id="IPR032675">
    <property type="entry name" value="LRR_dom_sf"/>
</dbReference>
<dbReference type="SUPFAM" id="SSF54928">
    <property type="entry name" value="RNA-binding domain, RBD"/>
    <property type="match status" value="1"/>
</dbReference>
<evidence type="ECO:0000313" key="13">
    <source>
        <dbReference type="Proteomes" id="UP000092124"/>
    </source>
</evidence>
<evidence type="ECO:0000256" key="8">
    <source>
        <dbReference type="ARBA" id="ARBA00023242"/>
    </source>
</evidence>
<proteinExistence type="inferred from homology"/>
<dbReference type="PROSITE" id="PS50177">
    <property type="entry name" value="NTF2_DOMAIN"/>
    <property type="match status" value="1"/>
</dbReference>
<dbReference type="Gene3D" id="3.10.450.50">
    <property type="match status" value="1"/>
</dbReference>
<keyword evidence="13" id="KW-1185">Reference proteome</keyword>
<evidence type="ECO:0000256" key="3">
    <source>
        <dbReference type="ARBA" id="ARBA00009285"/>
    </source>
</evidence>
<dbReference type="GO" id="GO:0016973">
    <property type="term" value="P:poly(A)+ mRNA export from nucleus"/>
    <property type="evidence" value="ECO:0007669"/>
    <property type="project" value="TreeGrafter"/>
</dbReference>
<dbReference type="InterPro" id="IPR057125">
    <property type="entry name" value="NXF1/2/3/5-like_LRR"/>
</dbReference>
<keyword evidence="8" id="KW-0539">Nucleus</keyword>
<protein>
    <recommendedName>
        <fullName evidence="14">NTF2 domain-containing protein</fullName>
    </recommendedName>
</protein>
<evidence type="ECO:0000256" key="4">
    <source>
        <dbReference type="ARBA" id="ARBA00022448"/>
    </source>
</evidence>
<comment type="similarity">
    <text evidence="3">Belongs to the NXF family.</text>
</comment>
<dbReference type="PANTHER" id="PTHR10662">
    <property type="entry name" value="NUCLEAR RNA EXPORT FACTOR"/>
    <property type="match status" value="1"/>
</dbReference>
<evidence type="ECO:0008006" key="14">
    <source>
        <dbReference type="Google" id="ProtNLM"/>
    </source>
</evidence>
<dbReference type="InterPro" id="IPR032710">
    <property type="entry name" value="NTF2-like_dom_sf"/>
</dbReference>
<evidence type="ECO:0000256" key="1">
    <source>
        <dbReference type="ARBA" id="ARBA00004123"/>
    </source>
</evidence>
<gene>
    <name evidence="12" type="ORF">A6R68_10712</name>
</gene>
<dbReference type="FunFam" id="3.30.70.330:FF:000165">
    <property type="entry name" value="nuclear RNA export factor 1"/>
    <property type="match status" value="1"/>
</dbReference>
<dbReference type="STRING" id="56216.A0A1A6FW47"/>
<keyword evidence="5" id="KW-0963">Cytoplasm</keyword>
<dbReference type="InterPro" id="IPR012677">
    <property type="entry name" value="Nucleotide-bd_a/b_plait_sf"/>
</dbReference>
<dbReference type="OrthoDB" id="25872at2759"/>
<sequence length="484" mass="56927">MPTQSTTPKHEVKTACPRRAQRPSTSVPYAMEPERGRRKYGEDQMFLTVWDDNKPKKNEVCLDAENRTRRSWFKVTIPNGKKYDKTWLINSMQDQCRVPFIPVDFHYDKQQARFFVQHASTAYALKDISHKISDETSQKIPIFVNRSVVPYSVQNKFTSEQMEQIKVTLMKRYDASQKALDLEKFRFDQELMNNDIDIMLNRRSCMVVILQIIQSNIPELSALNLCDNKLYQLDGLSNVIEKAPQVKILNLSKNKLKSVWELEKVKELNLEELWLEGNPLMARSYYYQHEWTYYMFYDNGDRLHLINAYHDEACFSLAVTFNFNDPNLSNLEEYFKYNRDIKKLKDSNMRMRLLKHNKHNIVASLNLLPKTQHDLCSFWMDLCYHTDMMLCFSVNGLFKEVEGKFQGCIRAFTRIFITTHHSNSRICIMNDELIVRNASPKEIQNAFNSLPTANVSSKSPLSEQQQEMVKSFSMQSKMKPNWSQ</sequence>
<evidence type="ECO:0000256" key="5">
    <source>
        <dbReference type="ARBA" id="ARBA00022490"/>
    </source>
</evidence>
<dbReference type="InterPro" id="IPR015245">
    <property type="entry name" value="Tap_RNA-bd"/>
</dbReference>
<dbReference type="Pfam" id="PF24048">
    <property type="entry name" value="LRR_NXF1-5"/>
    <property type="match status" value="1"/>
</dbReference>
<dbReference type="EMBL" id="LZPO01116966">
    <property type="protein sequence ID" value="OBS58166.1"/>
    <property type="molecule type" value="Genomic_DNA"/>
</dbReference>
<evidence type="ECO:0000256" key="7">
    <source>
        <dbReference type="ARBA" id="ARBA00022816"/>
    </source>
</evidence>
<dbReference type="InterPro" id="IPR002075">
    <property type="entry name" value="NTF2_dom"/>
</dbReference>
<evidence type="ECO:0000256" key="9">
    <source>
        <dbReference type="SAM" id="MobiDB-lite"/>
    </source>
</evidence>
<evidence type="ECO:0000256" key="6">
    <source>
        <dbReference type="ARBA" id="ARBA00022737"/>
    </source>
</evidence>
<keyword evidence="6" id="KW-0677">Repeat</keyword>
<name>A0A1A6FW47_NEOLE</name>
<keyword evidence="4" id="KW-0813">Transport</keyword>
<evidence type="ECO:0000259" key="11">
    <source>
        <dbReference type="PROSITE" id="PS51281"/>
    </source>
</evidence>